<evidence type="ECO:0000313" key="10">
    <source>
        <dbReference type="EMBL" id="JAT39439.1"/>
    </source>
</evidence>
<protein>
    <recommendedName>
        <fullName evidence="2">lysozyme</fullName>
        <ecNumber evidence="2">3.2.1.17</ecNumber>
    </recommendedName>
</protein>
<feature type="disulfide bond" evidence="8">
    <location>
        <begin position="50"/>
        <end position="56"/>
    </location>
</feature>
<dbReference type="CDD" id="cd16890">
    <property type="entry name" value="lyz_i"/>
    <property type="match status" value="1"/>
</dbReference>
<keyword evidence="7" id="KW-0326">Glycosidase</keyword>
<dbReference type="PANTHER" id="PTHR11195">
    <property type="entry name" value="DESTABILASE-RELATED"/>
    <property type="match status" value="1"/>
</dbReference>
<reference evidence="10" key="1">
    <citation type="submission" date="2015-11" db="EMBL/GenBank/DDBJ databases">
        <title>De novo transcriptome assembly of four potential Pierce s Disease insect vectors from Arizona vineyards.</title>
        <authorList>
            <person name="Tassone E.E."/>
        </authorList>
    </citation>
    <scope>NUCLEOTIDE SEQUENCE</scope>
</reference>
<dbReference type="GO" id="GO:0042742">
    <property type="term" value="P:defense response to bacterium"/>
    <property type="evidence" value="ECO:0007669"/>
    <property type="project" value="UniProtKB-KW"/>
</dbReference>
<evidence type="ECO:0000256" key="2">
    <source>
        <dbReference type="ARBA" id="ARBA00012732"/>
    </source>
</evidence>
<dbReference type="PROSITE" id="PS51909">
    <property type="entry name" value="LYSOZYME_I"/>
    <property type="match status" value="1"/>
</dbReference>
<dbReference type="GO" id="GO:0003796">
    <property type="term" value="F:lysozyme activity"/>
    <property type="evidence" value="ECO:0007669"/>
    <property type="project" value="UniProtKB-EC"/>
</dbReference>
<dbReference type="Gene3D" id="1.10.530.10">
    <property type="match status" value="1"/>
</dbReference>
<dbReference type="EC" id="3.2.1.17" evidence="2"/>
<feature type="signal peptide" evidence="9">
    <location>
        <begin position="1"/>
        <end position="25"/>
    </location>
</feature>
<gene>
    <name evidence="10" type="ORF">g.1571</name>
</gene>
<feature type="disulfide bond" evidence="8">
    <location>
        <begin position="38"/>
        <end position="44"/>
    </location>
</feature>
<feature type="disulfide bond" evidence="8">
    <location>
        <begin position="69"/>
        <end position="89"/>
    </location>
</feature>
<name>A0A1B6MU71_9HEMI</name>
<evidence type="ECO:0000256" key="9">
    <source>
        <dbReference type="SAM" id="SignalP"/>
    </source>
</evidence>
<keyword evidence="6 8" id="KW-1015">Disulfide bond</keyword>
<dbReference type="Pfam" id="PF05497">
    <property type="entry name" value="Destabilase"/>
    <property type="match status" value="1"/>
</dbReference>
<feature type="disulfide bond" evidence="8">
    <location>
        <begin position="79"/>
        <end position="85"/>
    </location>
</feature>
<feature type="chain" id="PRO_5008588477" description="lysozyme" evidence="9">
    <location>
        <begin position="26"/>
        <end position="141"/>
    </location>
</feature>
<keyword evidence="5" id="KW-0378">Hydrolase</keyword>
<evidence type="ECO:0000256" key="8">
    <source>
        <dbReference type="PIRSR" id="PIRSR608597-3"/>
    </source>
</evidence>
<evidence type="ECO:0000256" key="6">
    <source>
        <dbReference type="ARBA" id="ARBA00023157"/>
    </source>
</evidence>
<keyword evidence="9" id="KW-0732">Signal</keyword>
<keyword evidence="3" id="KW-0929">Antimicrobial</keyword>
<evidence type="ECO:0000256" key="5">
    <source>
        <dbReference type="ARBA" id="ARBA00022801"/>
    </source>
</evidence>
<keyword evidence="4" id="KW-0081">Bacteriolytic enzyme</keyword>
<dbReference type="InterPro" id="IPR008597">
    <property type="entry name" value="Invert_lysozyme"/>
</dbReference>
<dbReference type="EMBL" id="GEBQ01000538">
    <property type="protein sequence ID" value="JAT39439.1"/>
    <property type="molecule type" value="Transcribed_RNA"/>
</dbReference>
<dbReference type="AlphaFoldDB" id="A0A1B6MU71"/>
<comment type="catalytic activity">
    <reaction evidence="1">
        <text>Hydrolysis of (1-&gt;4)-beta-linkages between N-acetylmuramic acid and N-acetyl-D-glucosamine residues in a peptidoglycan and between N-acetyl-D-glucosamine residues in chitodextrins.</text>
        <dbReference type="EC" id="3.2.1.17"/>
    </reaction>
</comment>
<evidence type="ECO:0000256" key="3">
    <source>
        <dbReference type="ARBA" id="ARBA00022529"/>
    </source>
</evidence>
<sequence>MRIAIDMGNFVILTFLINFVWVASAHELVSDKCLHCLCLANTNCNWNIGCTDQGVCGGQAIGGPYFQDCNVPGRSYKGCANNRKCADTCVRNYMARYKKDCDGNGIINCWDFARIHRLGPFGCDGKLPPAYNQVLKKCLKK</sequence>
<evidence type="ECO:0000256" key="4">
    <source>
        <dbReference type="ARBA" id="ARBA00022638"/>
    </source>
</evidence>
<dbReference type="GO" id="GO:0031640">
    <property type="term" value="P:killing of cells of another organism"/>
    <property type="evidence" value="ECO:0007669"/>
    <property type="project" value="UniProtKB-KW"/>
</dbReference>
<accession>A0A1B6MU71</accession>
<evidence type="ECO:0000256" key="7">
    <source>
        <dbReference type="ARBA" id="ARBA00023295"/>
    </source>
</evidence>
<evidence type="ECO:0000256" key="1">
    <source>
        <dbReference type="ARBA" id="ARBA00000632"/>
    </source>
</evidence>
<organism evidence="10">
    <name type="scientific">Graphocephala atropunctata</name>
    <dbReference type="NCBI Taxonomy" id="36148"/>
    <lineage>
        <taxon>Eukaryota</taxon>
        <taxon>Metazoa</taxon>
        <taxon>Ecdysozoa</taxon>
        <taxon>Arthropoda</taxon>
        <taxon>Hexapoda</taxon>
        <taxon>Insecta</taxon>
        <taxon>Pterygota</taxon>
        <taxon>Neoptera</taxon>
        <taxon>Paraneoptera</taxon>
        <taxon>Hemiptera</taxon>
        <taxon>Auchenorrhyncha</taxon>
        <taxon>Membracoidea</taxon>
        <taxon>Cicadellidae</taxon>
        <taxon>Cicadellinae</taxon>
        <taxon>Cicadellini</taxon>
        <taxon>Graphocephala</taxon>
    </lineage>
</organism>
<proteinExistence type="predicted"/>
<dbReference type="PANTHER" id="PTHR11195:SF13">
    <property type="entry name" value="INVERTEBRATE-TYPE LYSOZYME 2-RELATED"/>
    <property type="match status" value="1"/>
</dbReference>
<feature type="disulfide bond" evidence="8">
    <location>
        <begin position="33"/>
        <end position="109"/>
    </location>
</feature>